<protein>
    <submittedName>
        <fullName evidence="4">Uncharacterized protein</fullName>
    </submittedName>
</protein>
<feature type="compositionally biased region" description="Basic residues" evidence="1">
    <location>
        <begin position="350"/>
        <end position="365"/>
    </location>
</feature>
<keyword evidence="5" id="KW-1185">Reference proteome</keyword>
<evidence type="ECO:0000313" key="4">
    <source>
        <dbReference type="EMBL" id="CAI5447495.1"/>
    </source>
</evidence>
<evidence type="ECO:0000313" key="5">
    <source>
        <dbReference type="Proteomes" id="UP001152747"/>
    </source>
</evidence>
<feature type="compositionally biased region" description="Basic residues" evidence="1">
    <location>
        <begin position="400"/>
        <end position="410"/>
    </location>
</feature>
<name>A0A9P1IMT1_9PELO</name>
<gene>
    <name evidence="4" type="ORF">CAMP_LOCUS10132</name>
</gene>
<reference evidence="4" key="1">
    <citation type="submission" date="2022-11" db="EMBL/GenBank/DDBJ databases">
        <authorList>
            <person name="Kikuchi T."/>
        </authorList>
    </citation>
    <scope>NUCLEOTIDE SEQUENCE</scope>
    <source>
        <strain evidence="4">PS1010</strain>
    </source>
</reference>
<proteinExistence type="predicted"/>
<feature type="compositionally biased region" description="Basic and acidic residues" evidence="1">
    <location>
        <begin position="366"/>
        <end position="380"/>
    </location>
</feature>
<keyword evidence="2" id="KW-0472">Membrane</keyword>
<evidence type="ECO:0000256" key="2">
    <source>
        <dbReference type="SAM" id="Phobius"/>
    </source>
</evidence>
<feature type="compositionally biased region" description="Low complexity" evidence="1">
    <location>
        <begin position="292"/>
        <end position="347"/>
    </location>
</feature>
<sequence>MNYAILLATILAISTIHPILSSALSNPNPNPNCSPKSNKTKYDDSLFVFVIDRVFDPLKIASLKYIFKQFACDIPISNNIKSHILHIGSDSITTPVKEVDLVNNDGIVKKLDSTLANQTTGANDFCSRLNIHIKSFENEPILKNRKNIQYIMLLEVPLCINVSILMLLWTRLLIIFYEYRIDSNLFVIMDEYAMLPIKTTDPESPQLHLLTERIVSQSLANKSPAPTVSKSESQFSIITLILIPLLIILIVLLVVFSICALLDLKRRRKKLKKRKNKSAKSKKSSDSKDTKTTCGTTTASATGTTSGTRTATTTASATGKTSGTRTATTTASATGKTSGTKTATTTSNFAKKRKEAKKKNKKKKEKGNVKDAHEGEENKPEKKKKQRPKDGRWTPSQKEKHAKYMKNKAKQHAEDTNLRKRLPPCKFIKLDRVYFDESLNERHIIGTEVDDIELDKDTIEGQSSAVTSSAADEVTAKK</sequence>
<keyword evidence="3" id="KW-0732">Signal</keyword>
<feature type="signal peptide" evidence="3">
    <location>
        <begin position="1"/>
        <end position="21"/>
    </location>
</feature>
<dbReference type="EMBL" id="CANHGI010000004">
    <property type="protein sequence ID" value="CAI5447495.1"/>
    <property type="molecule type" value="Genomic_DNA"/>
</dbReference>
<comment type="caution">
    <text evidence="4">The sequence shown here is derived from an EMBL/GenBank/DDBJ whole genome shotgun (WGS) entry which is preliminary data.</text>
</comment>
<evidence type="ECO:0000256" key="3">
    <source>
        <dbReference type="SAM" id="SignalP"/>
    </source>
</evidence>
<feature type="chain" id="PRO_5040109649" evidence="3">
    <location>
        <begin position="22"/>
        <end position="478"/>
    </location>
</feature>
<feature type="region of interest" description="Disordered" evidence="1">
    <location>
        <begin position="271"/>
        <end position="422"/>
    </location>
</feature>
<keyword evidence="2" id="KW-0812">Transmembrane</keyword>
<organism evidence="4 5">
    <name type="scientific">Caenorhabditis angaria</name>
    <dbReference type="NCBI Taxonomy" id="860376"/>
    <lineage>
        <taxon>Eukaryota</taxon>
        <taxon>Metazoa</taxon>
        <taxon>Ecdysozoa</taxon>
        <taxon>Nematoda</taxon>
        <taxon>Chromadorea</taxon>
        <taxon>Rhabditida</taxon>
        <taxon>Rhabditina</taxon>
        <taxon>Rhabditomorpha</taxon>
        <taxon>Rhabditoidea</taxon>
        <taxon>Rhabditidae</taxon>
        <taxon>Peloderinae</taxon>
        <taxon>Caenorhabditis</taxon>
    </lineage>
</organism>
<evidence type="ECO:0000256" key="1">
    <source>
        <dbReference type="SAM" id="MobiDB-lite"/>
    </source>
</evidence>
<keyword evidence="2" id="KW-1133">Transmembrane helix</keyword>
<feature type="compositionally biased region" description="Basic residues" evidence="1">
    <location>
        <begin position="271"/>
        <end position="282"/>
    </location>
</feature>
<accession>A0A9P1IMT1</accession>
<dbReference type="AlphaFoldDB" id="A0A9P1IMT1"/>
<dbReference type="Proteomes" id="UP001152747">
    <property type="component" value="Unassembled WGS sequence"/>
</dbReference>
<feature type="transmembrane region" description="Helical" evidence="2">
    <location>
        <begin position="237"/>
        <end position="264"/>
    </location>
</feature>